<protein>
    <recommendedName>
        <fullName evidence="4">D-isomer specific 2-hydroxyacid dehydrogenase NAD-binding domain-containing protein</fullName>
    </recommendedName>
</protein>
<comment type="similarity">
    <text evidence="1">Belongs to the D-isomer specific 2-hydroxyacid dehydrogenase family.</text>
</comment>
<accession>A0A0C2J0D4</accession>
<evidence type="ECO:0000313" key="6">
    <source>
        <dbReference type="Proteomes" id="UP000031575"/>
    </source>
</evidence>
<dbReference type="SUPFAM" id="SSF51735">
    <property type="entry name" value="NAD(P)-binding Rossmann-fold domains"/>
    <property type="match status" value="1"/>
</dbReference>
<evidence type="ECO:0000256" key="3">
    <source>
        <dbReference type="ARBA" id="ARBA00023027"/>
    </source>
</evidence>
<dbReference type="InterPro" id="IPR036291">
    <property type="entry name" value="NAD(P)-bd_dom_sf"/>
</dbReference>
<keyword evidence="3" id="KW-0520">NAD</keyword>
<evidence type="ECO:0000256" key="1">
    <source>
        <dbReference type="ARBA" id="ARBA00005854"/>
    </source>
</evidence>
<evidence type="ECO:0000259" key="4">
    <source>
        <dbReference type="Pfam" id="PF02826"/>
    </source>
</evidence>
<gene>
    <name evidence="5" type="ORF">SPBR_03790</name>
</gene>
<dbReference type="InterPro" id="IPR006140">
    <property type="entry name" value="D-isomer_DH_NAD-bd"/>
</dbReference>
<sequence>MAPVKVAVLDDYKGHAKAYFDTLDPAAFEVVYFPDTLLPYDHASTAQADKDALVARLAPFAVISTMRERTPFPGALVDRLPNLALLLTTGGRNRGLDLDAFQRHGVPVVASVDRGEGAAKGESVTGPSSTAQHFVALLLAVARSVALDDQSVKTGGWHTGHAPFGLAGKTYATVGLGRLGAATAKLLHQAFHMKVIAWSANLTQQKADEQAAAQGLPAGTFAAVSREALFREADVLAIHTVLSERTRGLVTRTDLARMKQDSIFINTSRGPIVREDDLLDVLRRGAIHRAALDVFDVEPLPQDSPWRTTSWGGPDGSSQVLLTPHMGYGERVTMETWYATQVENLLKWSRGEALPNRLA</sequence>
<dbReference type="PANTHER" id="PTHR42789:SF1">
    <property type="entry name" value="D-ISOMER SPECIFIC 2-HYDROXYACID DEHYDROGENASE FAMILY PROTEIN (AFU_ORTHOLOGUE AFUA_6G10090)"/>
    <property type="match status" value="1"/>
</dbReference>
<dbReference type="GO" id="GO:0016491">
    <property type="term" value="F:oxidoreductase activity"/>
    <property type="evidence" value="ECO:0007669"/>
    <property type="project" value="UniProtKB-KW"/>
</dbReference>
<dbReference type="GeneID" id="63677001"/>
<dbReference type="AlphaFoldDB" id="A0A0C2J0D4"/>
<dbReference type="InterPro" id="IPR050857">
    <property type="entry name" value="D-2-hydroxyacid_DH"/>
</dbReference>
<keyword evidence="6" id="KW-1185">Reference proteome</keyword>
<dbReference type="OrthoDB" id="298012at2759"/>
<dbReference type="SUPFAM" id="SSF52283">
    <property type="entry name" value="Formate/glycerate dehydrogenase catalytic domain-like"/>
    <property type="match status" value="1"/>
</dbReference>
<comment type="caution">
    <text evidence="5">The sequence shown here is derived from an EMBL/GenBank/DDBJ whole genome shotgun (WGS) entry which is preliminary data.</text>
</comment>
<reference evidence="5 6" key="1">
    <citation type="journal article" date="2014" name="BMC Genomics">
        <title>Comparative genomics of the major fungal agents of human and animal Sporotrichosis: Sporothrix schenckii and Sporothrix brasiliensis.</title>
        <authorList>
            <person name="Teixeira M.M."/>
            <person name="de Almeida L.G."/>
            <person name="Kubitschek-Barreira P."/>
            <person name="Alves F.L."/>
            <person name="Kioshima E.S."/>
            <person name="Abadio A.K."/>
            <person name="Fernandes L."/>
            <person name="Derengowski L.S."/>
            <person name="Ferreira K.S."/>
            <person name="Souza R.C."/>
            <person name="Ruiz J.C."/>
            <person name="de Andrade N.C."/>
            <person name="Paes H.C."/>
            <person name="Nicola A.M."/>
            <person name="Albuquerque P."/>
            <person name="Gerber A.L."/>
            <person name="Martins V.P."/>
            <person name="Peconick L.D."/>
            <person name="Neto A.V."/>
            <person name="Chaucanez C.B."/>
            <person name="Silva P.A."/>
            <person name="Cunha O.L."/>
            <person name="de Oliveira F.F."/>
            <person name="dos Santos T.C."/>
            <person name="Barros A.L."/>
            <person name="Soares M.A."/>
            <person name="de Oliveira L.M."/>
            <person name="Marini M.M."/>
            <person name="Villalobos-Duno H."/>
            <person name="Cunha M.M."/>
            <person name="de Hoog S."/>
            <person name="da Silveira J.F."/>
            <person name="Henrissat B."/>
            <person name="Nino-Vega G.A."/>
            <person name="Cisalpino P.S."/>
            <person name="Mora-Montes H.M."/>
            <person name="Almeida S.R."/>
            <person name="Stajich J.E."/>
            <person name="Lopes-Bezerra L.M."/>
            <person name="Vasconcelos A.T."/>
            <person name="Felipe M.S."/>
        </authorList>
    </citation>
    <scope>NUCLEOTIDE SEQUENCE [LARGE SCALE GENOMIC DNA]</scope>
    <source>
        <strain evidence="5 6">5110</strain>
    </source>
</reference>
<dbReference type="Proteomes" id="UP000031575">
    <property type="component" value="Unassembled WGS sequence"/>
</dbReference>
<dbReference type="RefSeq" id="XP_040622836.1">
    <property type="nucleotide sequence ID" value="XM_040762080.1"/>
</dbReference>
<dbReference type="GO" id="GO:0051287">
    <property type="term" value="F:NAD binding"/>
    <property type="evidence" value="ECO:0007669"/>
    <property type="project" value="InterPro"/>
</dbReference>
<dbReference type="HOGENOM" id="CLU_019796_1_3_1"/>
<evidence type="ECO:0000256" key="2">
    <source>
        <dbReference type="ARBA" id="ARBA00023002"/>
    </source>
</evidence>
<dbReference type="PANTHER" id="PTHR42789">
    <property type="entry name" value="D-ISOMER SPECIFIC 2-HYDROXYACID DEHYDROGENASE FAMILY PROTEIN (AFU_ORTHOLOGUE AFUA_6G10090)"/>
    <property type="match status" value="1"/>
</dbReference>
<proteinExistence type="inferred from homology"/>
<dbReference type="Pfam" id="PF02826">
    <property type="entry name" value="2-Hacid_dh_C"/>
    <property type="match status" value="1"/>
</dbReference>
<name>A0A0C2J0D4_9PEZI</name>
<feature type="domain" description="D-isomer specific 2-hydroxyacid dehydrogenase NAD-binding" evidence="4">
    <location>
        <begin position="135"/>
        <end position="327"/>
    </location>
</feature>
<keyword evidence="2" id="KW-0560">Oxidoreductase</keyword>
<dbReference type="EMBL" id="AWTV01000003">
    <property type="protein sequence ID" value="KIH94826.1"/>
    <property type="molecule type" value="Genomic_DNA"/>
</dbReference>
<dbReference type="VEuPathDB" id="FungiDB:SPBR_03790"/>
<organism evidence="5 6">
    <name type="scientific">Sporothrix brasiliensis 5110</name>
    <dbReference type="NCBI Taxonomy" id="1398154"/>
    <lineage>
        <taxon>Eukaryota</taxon>
        <taxon>Fungi</taxon>
        <taxon>Dikarya</taxon>
        <taxon>Ascomycota</taxon>
        <taxon>Pezizomycotina</taxon>
        <taxon>Sordariomycetes</taxon>
        <taxon>Sordariomycetidae</taxon>
        <taxon>Ophiostomatales</taxon>
        <taxon>Ophiostomataceae</taxon>
        <taxon>Sporothrix</taxon>
    </lineage>
</organism>
<evidence type="ECO:0000313" key="5">
    <source>
        <dbReference type="EMBL" id="KIH94826.1"/>
    </source>
</evidence>
<dbReference type="CDD" id="cd12169">
    <property type="entry name" value="PGDH_like_1"/>
    <property type="match status" value="1"/>
</dbReference>
<dbReference type="Gene3D" id="3.40.50.720">
    <property type="entry name" value="NAD(P)-binding Rossmann-like Domain"/>
    <property type="match status" value="2"/>
</dbReference>